<dbReference type="Proteomes" id="UP000255326">
    <property type="component" value="Unassembled WGS sequence"/>
</dbReference>
<dbReference type="Pfam" id="PF18029">
    <property type="entry name" value="Glyoxalase_6"/>
    <property type="match status" value="1"/>
</dbReference>
<evidence type="ECO:0000313" key="3">
    <source>
        <dbReference type="Proteomes" id="UP000255326"/>
    </source>
</evidence>
<reference evidence="2 3" key="1">
    <citation type="submission" date="2018-07" db="EMBL/GenBank/DDBJ databases">
        <title>Genomic Encyclopedia of Type Strains, Phase IV (KMG-IV): sequencing the most valuable type-strain genomes for metagenomic binning, comparative biology and taxonomic classification.</title>
        <authorList>
            <person name="Goeker M."/>
        </authorList>
    </citation>
    <scope>NUCLEOTIDE SEQUENCE [LARGE SCALE GENOMIC DNA]</scope>
    <source>
        <strain evidence="2 3">DSM 25281</strain>
    </source>
</reference>
<dbReference type="AlphaFoldDB" id="A0A370G3L0"/>
<sequence length="116" mass="12689">MIKSKVVSFEMNSQDPDKAAAFYSNVFGWTIGEPKWGYSEAVTNGGDGINGGIVHGPSDYPHGIRLHLEVDSIDNALKEAVQNGAQIVREKMEFEEFYLAYIVDPVGVGIGLIENK</sequence>
<comment type="caution">
    <text evidence="2">The sequence shown here is derived from an EMBL/GenBank/DDBJ whole genome shotgun (WGS) entry which is preliminary data.</text>
</comment>
<dbReference type="PROSITE" id="PS51819">
    <property type="entry name" value="VOC"/>
    <property type="match status" value="1"/>
</dbReference>
<protein>
    <recommendedName>
        <fullName evidence="1">VOC domain-containing protein</fullName>
    </recommendedName>
</protein>
<gene>
    <name evidence="2" type="ORF">DFR59_1178</name>
</gene>
<feature type="domain" description="VOC" evidence="1">
    <location>
        <begin position="5"/>
        <end position="115"/>
    </location>
</feature>
<dbReference type="RefSeq" id="WP_114746937.1">
    <property type="nucleotide sequence ID" value="NZ_QQAY01000017.1"/>
</dbReference>
<dbReference type="EMBL" id="QQAY01000017">
    <property type="protein sequence ID" value="RDI38467.1"/>
    <property type="molecule type" value="Genomic_DNA"/>
</dbReference>
<dbReference type="InterPro" id="IPR029068">
    <property type="entry name" value="Glyas_Bleomycin-R_OHBP_Dase"/>
</dbReference>
<keyword evidence="3" id="KW-1185">Reference proteome</keyword>
<accession>A0A370G3L0</accession>
<proteinExistence type="predicted"/>
<dbReference type="InterPro" id="IPR041581">
    <property type="entry name" value="Glyoxalase_6"/>
</dbReference>
<evidence type="ECO:0000259" key="1">
    <source>
        <dbReference type="PROSITE" id="PS51819"/>
    </source>
</evidence>
<dbReference type="InterPro" id="IPR037523">
    <property type="entry name" value="VOC_core"/>
</dbReference>
<name>A0A370G3L0_9BACI</name>
<dbReference type="Gene3D" id="3.10.180.10">
    <property type="entry name" value="2,3-Dihydroxybiphenyl 1,2-Dioxygenase, domain 1"/>
    <property type="match status" value="1"/>
</dbReference>
<dbReference type="SUPFAM" id="SSF54593">
    <property type="entry name" value="Glyoxalase/Bleomycin resistance protein/Dihydroxybiphenyl dioxygenase"/>
    <property type="match status" value="1"/>
</dbReference>
<dbReference type="InterPro" id="IPR052164">
    <property type="entry name" value="Anthracycline_SecMetBiosynth"/>
</dbReference>
<evidence type="ECO:0000313" key="2">
    <source>
        <dbReference type="EMBL" id="RDI38467.1"/>
    </source>
</evidence>
<dbReference type="PANTHER" id="PTHR33993">
    <property type="entry name" value="GLYOXALASE-RELATED"/>
    <property type="match status" value="1"/>
</dbReference>
<organism evidence="2 3">
    <name type="scientific">Falsibacillus pallidus</name>
    <dbReference type="NCBI Taxonomy" id="493781"/>
    <lineage>
        <taxon>Bacteria</taxon>
        <taxon>Bacillati</taxon>
        <taxon>Bacillota</taxon>
        <taxon>Bacilli</taxon>
        <taxon>Bacillales</taxon>
        <taxon>Bacillaceae</taxon>
        <taxon>Falsibacillus</taxon>
    </lineage>
</organism>
<dbReference type="OrthoDB" id="9804235at2"/>